<dbReference type="InterPro" id="IPR013096">
    <property type="entry name" value="Cupin_2"/>
</dbReference>
<dbReference type="PANTHER" id="PTHR46797:SF1">
    <property type="entry name" value="METHYLPHOSPHONATE SYNTHASE"/>
    <property type="match status" value="1"/>
</dbReference>
<proteinExistence type="predicted"/>
<dbReference type="AlphaFoldDB" id="A0A3B1DGD6"/>
<gene>
    <name evidence="3" type="ORF">MNBD_UNCLBAC01-419</name>
</gene>
<protein>
    <recommendedName>
        <fullName evidence="2">HTH cro/C1-type domain-containing protein</fullName>
    </recommendedName>
</protein>
<dbReference type="CDD" id="cd02209">
    <property type="entry name" value="cupin_XRE_C"/>
    <property type="match status" value="1"/>
</dbReference>
<dbReference type="GO" id="GO:0003700">
    <property type="term" value="F:DNA-binding transcription factor activity"/>
    <property type="evidence" value="ECO:0007669"/>
    <property type="project" value="TreeGrafter"/>
</dbReference>
<dbReference type="SUPFAM" id="SSF47413">
    <property type="entry name" value="lambda repressor-like DNA-binding domains"/>
    <property type="match status" value="1"/>
</dbReference>
<dbReference type="InterPro" id="IPR010982">
    <property type="entry name" value="Lambda_DNA-bd_dom_sf"/>
</dbReference>
<dbReference type="GO" id="GO:0005829">
    <property type="term" value="C:cytosol"/>
    <property type="evidence" value="ECO:0007669"/>
    <property type="project" value="TreeGrafter"/>
</dbReference>
<dbReference type="SMART" id="SM00530">
    <property type="entry name" value="HTH_XRE"/>
    <property type="match status" value="1"/>
</dbReference>
<dbReference type="Gene3D" id="1.10.260.40">
    <property type="entry name" value="lambda repressor-like DNA-binding domains"/>
    <property type="match status" value="1"/>
</dbReference>
<dbReference type="InterPro" id="IPR001387">
    <property type="entry name" value="Cro/C1-type_HTH"/>
</dbReference>
<dbReference type="InterPro" id="IPR050807">
    <property type="entry name" value="TransReg_Diox_bact_type"/>
</dbReference>
<dbReference type="PROSITE" id="PS50943">
    <property type="entry name" value="HTH_CROC1"/>
    <property type="match status" value="1"/>
</dbReference>
<dbReference type="CDD" id="cd00093">
    <property type="entry name" value="HTH_XRE"/>
    <property type="match status" value="1"/>
</dbReference>
<evidence type="ECO:0000313" key="3">
    <source>
        <dbReference type="EMBL" id="VAX37941.1"/>
    </source>
</evidence>
<dbReference type="Pfam" id="PF01381">
    <property type="entry name" value="HTH_3"/>
    <property type="match status" value="1"/>
</dbReference>
<dbReference type="GO" id="GO:0003677">
    <property type="term" value="F:DNA binding"/>
    <property type="evidence" value="ECO:0007669"/>
    <property type="project" value="UniProtKB-KW"/>
</dbReference>
<dbReference type="Gene3D" id="2.60.120.10">
    <property type="entry name" value="Jelly Rolls"/>
    <property type="match status" value="1"/>
</dbReference>
<accession>A0A3B1DGD6</accession>
<dbReference type="InterPro" id="IPR014710">
    <property type="entry name" value="RmlC-like_jellyroll"/>
</dbReference>
<dbReference type="Pfam" id="PF07883">
    <property type="entry name" value="Cupin_2"/>
    <property type="match status" value="1"/>
</dbReference>
<reference evidence="3" key="1">
    <citation type="submission" date="2018-06" db="EMBL/GenBank/DDBJ databases">
        <authorList>
            <person name="Zhirakovskaya E."/>
        </authorList>
    </citation>
    <scope>NUCLEOTIDE SEQUENCE</scope>
</reference>
<dbReference type="PANTHER" id="PTHR46797">
    <property type="entry name" value="HTH-TYPE TRANSCRIPTIONAL REGULATOR"/>
    <property type="match status" value="1"/>
</dbReference>
<sequence>MYIGKKIKELRKAQKMTLSNLAEKSKVQIATLSRIEHLQMSGTLNSHIQIAKALGVELPALYTDIIKKEDKVEALKPETVSEVFTYNEKSSYDILTNKVLSKKMMPILLKVEPGGETTPEKNLGGTEKFVYVLNGKIDVLLNNKTYALTKSSTLYFDSSVEHSFINNGKIEARVLCVTTPVVL</sequence>
<dbReference type="SUPFAM" id="SSF51182">
    <property type="entry name" value="RmlC-like cupins"/>
    <property type="match status" value="1"/>
</dbReference>
<evidence type="ECO:0000259" key="2">
    <source>
        <dbReference type="PROSITE" id="PS50943"/>
    </source>
</evidence>
<name>A0A3B1DGD6_9ZZZZ</name>
<dbReference type="InterPro" id="IPR011051">
    <property type="entry name" value="RmlC_Cupin_sf"/>
</dbReference>
<dbReference type="EMBL" id="UOGJ01000144">
    <property type="protein sequence ID" value="VAX37941.1"/>
    <property type="molecule type" value="Genomic_DNA"/>
</dbReference>
<feature type="domain" description="HTH cro/C1-type" evidence="2">
    <location>
        <begin position="7"/>
        <end position="61"/>
    </location>
</feature>
<keyword evidence="1" id="KW-0238">DNA-binding</keyword>
<evidence type="ECO:0000256" key="1">
    <source>
        <dbReference type="ARBA" id="ARBA00023125"/>
    </source>
</evidence>
<organism evidence="3">
    <name type="scientific">hydrothermal vent metagenome</name>
    <dbReference type="NCBI Taxonomy" id="652676"/>
    <lineage>
        <taxon>unclassified sequences</taxon>
        <taxon>metagenomes</taxon>
        <taxon>ecological metagenomes</taxon>
    </lineage>
</organism>